<evidence type="ECO:0000256" key="1">
    <source>
        <dbReference type="ARBA" id="ARBA00004123"/>
    </source>
</evidence>
<name>A0AAN7ZJ10_9COLE</name>
<dbReference type="SMART" id="SM00355">
    <property type="entry name" value="ZnF_C2H2"/>
    <property type="match status" value="6"/>
</dbReference>
<feature type="binding site" evidence="8">
    <location>
        <position position="8"/>
    </location>
    <ligand>
        <name>Zn(2+)</name>
        <dbReference type="ChEBI" id="CHEBI:29105"/>
    </ligand>
</feature>
<evidence type="ECO:0000256" key="8">
    <source>
        <dbReference type="PROSITE-ProRule" id="PRU01263"/>
    </source>
</evidence>
<dbReference type="GO" id="GO:0003682">
    <property type="term" value="F:chromatin binding"/>
    <property type="evidence" value="ECO:0007669"/>
    <property type="project" value="UniProtKB-ARBA"/>
</dbReference>
<evidence type="ECO:0000256" key="5">
    <source>
        <dbReference type="ARBA" id="ARBA00022833"/>
    </source>
</evidence>
<evidence type="ECO:0000256" key="7">
    <source>
        <dbReference type="PROSITE-ProRule" id="PRU00042"/>
    </source>
</evidence>
<keyword evidence="5 8" id="KW-0862">Zinc</keyword>
<dbReference type="InterPro" id="IPR036236">
    <property type="entry name" value="Znf_C2H2_sf"/>
</dbReference>
<evidence type="ECO:0000259" key="10">
    <source>
        <dbReference type="PROSITE" id="PS51915"/>
    </source>
</evidence>
<keyword evidence="3" id="KW-0677">Repeat</keyword>
<dbReference type="GO" id="GO:0043565">
    <property type="term" value="F:sequence-specific DNA binding"/>
    <property type="evidence" value="ECO:0007669"/>
    <property type="project" value="UniProtKB-ARBA"/>
</dbReference>
<dbReference type="EMBL" id="JAVRBK010000003">
    <property type="protein sequence ID" value="KAK5645677.1"/>
    <property type="molecule type" value="Genomic_DNA"/>
</dbReference>
<dbReference type="Pfam" id="PF23107">
    <property type="entry name" value="Zf-C2H2_ZNF451_C"/>
    <property type="match status" value="1"/>
</dbReference>
<evidence type="ECO:0000313" key="11">
    <source>
        <dbReference type="EMBL" id="KAK5645677.1"/>
    </source>
</evidence>
<evidence type="ECO:0000256" key="4">
    <source>
        <dbReference type="ARBA" id="ARBA00022771"/>
    </source>
</evidence>
<protein>
    <submittedName>
        <fullName evidence="11">Uncharacterized protein</fullName>
    </submittedName>
</protein>
<evidence type="ECO:0000256" key="3">
    <source>
        <dbReference type="ARBA" id="ARBA00022737"/>
    </source>
</evidence>
<dbReference type="SUPFAM" id="SSF57667">
    <property type="entry name" value="beta-beta-alpha zinc fingers"/>
    <property type="match status" value="3"/>
</dbReference>
<keyword evidence="4 7" id="KW-0863">Zinc-finger</keyword>
<dbReference type="PROSITE" id="PS51915">
    <property type="entry name" value="ZAD"/>
    <property type="match status" value="1"/>
</dbReference>
<keyword evidence="2 8" id="KW-0479">Metal-binding</keyword>
<dbReference type="InterPro" id="IPR058946">
    <property type="entry name" value="Zf-C2H2_ZNF451_C"/>
</dbReference>
<feature type="domain" description="C2H2-type" evidence="9">
    <location>
        <begin position="277"/>
        <end position="299"/>
    </location>
</feature>
<keyword evidence="12" id="KW-1185">Reference proteome</keyword>
<dbReference type="FunFam" id="3.30.160.60:FF:000690">
    <property type="entry name" value="Zinc finger protein 354C"/>
    <property type="match status" value="1"/>
</dbReference>
<reference evidence="11 12" key="1">
    <citation type="journal article" date="2024" name="Insects">
        <title>An Improved Chromosome-Level Genome Assembly of the Firefly Pyrocoelia pectoralis.</title>
        <authorList>
            <person name="Fu X."/>
            <person name="Meyer-Rochow V.B."/>
            <person name="Ballantyne L."/>
            <person name="Zhu X."/>
        </authorList>
    </citation>
    <scope>NUCLEOTIDE SEQUENCE [LARGE SCALE GENOMIC DNA]</scope>
    <source>
        <strain evidence="11">XCY_ONT2</strain>
    </source>
</reference>
<dbReference type="Pfam" id="PF00096">
    <property type="entry name" value="zf-C2H2"/>
    <property type="match status" value="3"/>
</dbReference>
<dbReference type="GO" id="GO:0005634">
    <property type="term" value="C:nucleus"/>
    <property type="evidence" value="ECO:0007669"/>
    <property type="project" value="UniProtKB-SubCell"/>
</dbReference>
<dbReference type="PANTHER" id="PTHR23234">
    <property type="entry name" value="ZNF44 PROTEIN"/>
    <property type="match status" value="1"/>
</dbReference>
<dbReference type="GO" id="GO:0008270">
    <property type="term" value="F:zinc ion binding"/>
    <property type="evidence" value="ECO:0007669"/>
    <property type="project" value="UniProtKB-UniRule"/>
</dbReference>
<feature type="domain" description="C2H2-type" evidence="9">
    <location>
        <begin position="220"/>
        <end position="248"/>
    </location>
</feature>
<dbReference type="PANTHER" id="PTHR23234:SF10">
    <property type="entry name" value="RIKEN CDNA 6720489N17 GENE-RELATED"/>
    <property type="match status" value="1"/>
</dbReference>
<dbReference type="GO" id="GO:0040029">
    <property type="term" value="P:epigenetic regulation of gene expression"/>
    <property type="evidence" value="ECO:0007669"/>
    <property type="project" value="UniProtKB-ARBA"/>
</dbReference>
<organism evidence="11 12">
    <name type="scientific">Pyrocoelia pectoralis</name>
    <dbReference type="NCBI Taxonomy" id="417401"/>
    <lineage>
        <taxon>Eukaryota</taxon>
        <taxon>Metazoa</taxon>
        <taxon>Ecdysozoa</taxon>
        <taxon>Arthropoda</taxon>
        <taxon>Hexapoda</taxon>
        <taxon>Insecta</taxon>
        <taxon>Pterygota</taxon>
        <taxon>Neoptera</taxon>
        <taxon>Endopterygota</taxon>
        <taxon>Coleoptera</taxon>
        <taxon>Polyphaga</taxon>
        <taxon>Elateriformia</taxon>
        <taxon>Elateroidea</taxon>
        <taxon>Lampyridae</taxon>
        <taxon>Lampyrinae</taxon>
        <taxon>Pyrocoelia</taxon>
    </lineage>
</organism>
<feature type="domain" description="C2H2-type" evidence="9">
    <location>
        <begin position="368"/>
        <end position="395"/>
    </location>
</feature>
<dbReference type="GO" id="GO:0000785">
    <property type="term" value="C:chromatin"/>
    <property type="evidence" value="ECO:0007669"/>
    <property type="project" value="UniProtKB-ARBA"/>
</dbReference>
<feature type="domain" description="C2H2-type" evidence="9">
    <location>
        <begin position="312"/>
        <end position="339"/>
    </location>
</feature>
<dbReference type="Proteomes" id="UP001329430">
    <property type="component" value="Chromosome 3"/>
</dbReference>
<comment type="caution">
    <text evidence="11">The sequence shown here is derived from an EMBL/GenBank/DDBJ whole genome shotgun (WGS) entry which is preliminary data.</text>
</comment>
<dbReference type="InterPro" id="IPR013087">
    <property type="entry name" value="Znf_C2H2_type"/>
</dbReference>
<evidence type="ECO:0000256" key="2">
    <source>
        <dbReference type="ARBA" id="ARBA00022723"/>
    </source>
</evidence>
<dbReference type="SMART" id="SM00868">
    <property type="entry name" value="zf-AD"/>
    <property type="match status" value="1"/>
</dbReference>
<dbReference type="PROSITE" id="PS00028">
    <property type="entry name" value="ZINC_FINGER_C2H2_1"/>
    <property type="match status" value="6"/>
</dbReference>
<accession>A0AAN7ZJ10</accession>
<feature type="domain" description="C2H2-type" evidence="9">
    <location>
        <begin position="340"/>
        <end position="367"/>
    </location>
</feature>
<feature type="domain" description="ZAD" evidence="10">
    <location>
        <begin position="6"/>
        <end position="80"/>
    </location>
</feature>
<dbReference type="FunFam" id="3.30.160.60:FF:001498">
    <property type="entry name" value="Zinc finger protein 404"/>
    <property type="match status" value="1"/>
</dbReference>
<gene>
    <name evidence="11" type="ORF">RI129_004141</name>
</gene>
<comment type="subcellular location">
    <subcellularLocation>
        <location evidence="1">Nucleus</location>
    </subcellularLocation>
</comment>
<feature type="domain" description="C2H2-type" evidence="9">
    <location>
        <begin position="249"/>
        <end position="276"/>
    </location>
</feature>
<feature type="binding site" evidence="8">
    <location>
        <position position="11"/>
    </location>
    <ligand>
        <name>Zn(2+)</name>
        <dbReference type="ChEBI" id="CHEBI:29105"/>
    </ligand>
</feature>
<dbReference type="AlphaFoldDB" id="A0AAN7ZJ10"/>
<keyword evidence="6" id="KW-0539">Nucleus</keyword>
<evidence type="ECO:0000313" key="12">
    <source>
        <dbReference type="Proteomes" id="UP001329430"/>
    </source>
</evidence>
<evidence type="ECO:0000256" key="6">
    <source>
        <dbReference type="ARBA" id="ARBA00023242"/>
    </source>
</evidence>
<dbReference type="FunFam" id="3.30.160.60:FF:001527">
    <property type="entry name" value="Zinc finger protein"/>
    <property type="match status" value="1"/>
</dbReference>
<feature type="binding site" evidence="8">
    <location>
        <position position="53"/>
    </location>
    <ligand>
        <name>Zn(2+)</name>
        <dbReference type="ChEBI" id="CHEBI:29105"/>
    </ligand>
</feature>
<dbReference type="InterPro" id="IPR050758">
    <property type="entry name" value="Znf_C2H2-type"/>
</dbReference>
<dbReference type="InterPro" id="IPR012934">
    <property type="entry name" value="Znf_AD"/>
</dbReference>
<dbReference type="Gene3D" id="3.30.160.60">
    <property type="entry name" value="Classic Zinc Finger"/>
    <property type="match status" value="5"/>
</dbReference>
<sequence length="406" mass="47147">MLGTLKMCYTCLEIKEDELIDVTALDFDSRTFLYKLQLCVSSHLDEHNSKLLCLECIKQLRICYKFRATVLLSQDILYKRKNEVALTGYEGESADVLYKIAVHRQFFGTQCLIVNDPVDLDSLRENDKAHKAVEVPNNNNNATYFLDLKVETSLQVDDVRTSPLNITNLLNCGKCNNSISEMQHHDCSGYDSDYKDTKDIKLKCRRVRTKKKLPLEELQYECYHCATVFNKRWKLQKHITRVHTNIKKHVCSYCAKGFKQSYHLREHLTSHTGERKYTCSYCDKTFQRISSLKRHIRSHERAPGEKTKKTPFLCTVCGKNFPFSNGVQRHMRIHLGIRNHECTVCQRRFTQSTHLHVHMRTHTGEKPYVCDTCGEAFALNASLQKHMSIHKTDDNLLSLKMSQSPN</sequence>
<evidence type="ECO:0000259" key="9">
    <source>
        <dbReference type="PROSITE" id="PS50157"/>
    </source>
</evidence>
<proteinExistence type="predicted"/>
<feature type="binding site" evidence="8">
    <location>
        <position position="56"/>
    </location>
    <ligand>
        <name>Zn(2+)</name>
        <dbReference type="ChEBI" id="CHEBI:29105"/>
    </ligand>
</feature>
<dbReference type="PROSITE" id="PS50157">
    <property type="entry name" value="ZINC_FINGER_C2H2_2"/>
    <property type="match status" value="6"/>
</dbReference>